<gene>
    <name evidence="2" type="ORF">Pmani_026174</name>
</gene>
<feature type="region of interest" description="Disordered" evidence="1">
    <location>
        <begin position="37"/>
        <end position="60"/>
    </location>
</feature>
<keyword evidence="3" id="KW-1185">Reference proteome</keyword>
<dbReference type="AlphaFoldDB" id="A0AAE1P3Z4"/>
<comment type="caution">
    <text evidence="2">The sequence shown here is derived from an EMBL/GenBank/DDBJ whole genome shotgun (WGS) entry which is preliminary data.</text>
</comment>
<evidence type="ECO:0000313" key="3">
    <source>
        <dbReference type="Proteomes" id="UP001292094"/>
    </source>
</evidence>
<evidence type="ECO:0000256" key="1">
    <source>
        <dbReference type="SAM" id="MobiDB-lite"/>
    </source>
</evidence>
<feature type="compositionally biased region" description="Acidic residues" evidence="1">
    <location>
        <begin position="42"/>
        <end position="53"/>
    </location>
</feature>
<sequence length="86" mass="9902">MEALAWGGEGLWWGRGRRRWMDVVVVGVGERKREMDGWMGEGEGEWSESEMDGWEWKGEGSEMDGREWVRERGRGVRVMDGIGRVG</sequence>
<reference evidence="2" key="1">
    <citation type="submission" date="2023-11" db="EMBL/GenBank/DDBJ databases">
        <title>Genome assemblies of two species of porcelain crab, Petrolisthes cinctipes and Petrolisthes manimaculis (Anomura: Porcellanidae).</title>
        <authorList>
            <person name="Angst P."/>
        </authorList>
    </citation>
    <scope>NUCLEOTIDE SEQUENCE</scope>
    <source>
        <strain evidence="2">PB745_02</strain>
        <tissue evidence="2">Gill</tissue>
    </source>
</reference>
<proteinExistence type="predicted"/>
<protein>
    <submittedName>
        <fullName evidence="2">Uncharacterized protein</fullName>
    </submittedName>
</protein>
<dbReference type="EMBL" id="JAWZYT010002842">
    <property type="protein sequence ID" value="KAK4301695.1"/>
    <property type="molecule type" value="Genomic_DNA"/>
</dbReference>
<dbReference type="Proteomes" id="UP001292094">
    <property type="component" value="Unassembled WGS sequence"/>
</dbReference>
<accession>A0AAE1P3Z4</accession>
<organism evidence="2 3">
    <name type="scientific">Petrolisthes manimaculis</name>
    <dbReference type="NCBI Taxonomy" id="1843537"/>
    <lineage>
        <taxon>Eukaryota</taxon>
        <taxon>Metazoa</taxon>
        <taxon>Ecdysozoa</taxon>
        <taxon>Arthropoda</taxon>
        <taxon>Crustacea</taxon>
        <taxon>Multicrustacea</taxon>
        <taxon>Malacostraca</taxon>
        <taxon>Eumalacostraca</taxon>
        <taxon>Eucarida</taxon>
        <taxon>Decapoda</taxon>
        <taxon>Pleocyemata</taxon>
        <taxon>Anomura</taxon>
        <taxon>Galatheoidea</taxon>
        <taxon>Porcellanidae</taxon>
        <taxon>Petrolisthes</taxon>
    </lineage>
</organism>
<name>A0AAE1P3Z4_9EUCA</name>
<evidence type="ECO:0000313" key="2">
    <source>
        <dbReference type="EMBL" id="KAK4301695.1"/>
    </source>
</evidence>